<feature type="compositionally biased region" description="Polar residues" evidence="1">
    <location>
        <begin position="164"/>
        <end position="182"/>
    </location>
</feature>
<feature type="compositionally biased region" description="Low complexity" evidence="1">
    <location>
        <begin position="213"/>
        <end position="242"/>
    </location>
</feature>
<feature type="compositionally biased region" description="Polar residues" evidence="1">
    <location>
        <begin position="243"/>
        <end position="254"/>
    </location>
</feature>
<dbReference type="GO" id="GO:0033553">
    <property type="term" value="C:rDNA heterochromatin"/>
    <property type="evidence" value="ECO:0007669"/>
    <property type="project" value="TreeGrafter"/>
</dbReference>
<evidence type="ECO:0000256" key="1">
    <source>
        <dbReference type="SAM" id="MobiDB-lite"/>
    </source>
</evidence>
<feature type="compositionally biased region" description="Polar residues" evidence="1">
    <location>
        <begin position="298"/>
        <end position="328"/>
    </location>
</feature>
<feature type="region of interest" description="Disordered" evidence="1">
    <location>
        <begin position="163"/>
        <end position="278"/>
    </location>
</feature>
<name>A0AAD5XPG4_9FUNG</name>
<accession>A0AAD5XPG4</accession>
<dbReference type="PANTHER" id="PTHR38046">
    <property type="entry name" value="CRYPTIC LOCI REGULATOR 2"/>
    <property type="match status" value="1"/>
</dbReference>
<proteinExistence type="predicted"/>
<evidence type="ECO:0000313" key="4">
    <source>
        <dbReference type="Proteomes" id="UP001212152"/>
    </source>
</evidence>
<comment type="caution">
    <text evidence="3">The sequence shown here is derived from an EMBL/GenBank/DDBJ whole genome shotgun (WGS) entry which is preliminary data.</text>
</comment>
<dbReference type="GO" id="GO:0070824">
    <property type="term" value="C:SHREC complex"/>
    <property type="evidence" value="ECO:0007669"/>
    <property type="project" value="InterPro"/>
</dbReference>
<evidence type="ECO:0000259" key="2">
    <source>
        <dbReference type="Pfam" id="PF16761"/>
    </source>
</evidence>
<dbReference type="InterPro" id="IPR031915">
    <property type="entry name" value="Clr2_N"/>
</dbReference>
<feature type="region of interest" description="Disordered" evidence="1">
    <location>
        <begin position="297"/>
        <end position="343"/>
    </location>
</feature>
<dbReference type="PANTHER" id="PTHR38046:SF1">
    <property type="entry name" value="CRYPTIC LOCI REGULATOR 2"/>
    <property type="match status" value="1"/>
</dbReference>
<reference evidence="3" key="1">
    <citation type="submission" date="2020-05" db="EMBL/GenBank/DDBJ databases">
        <title>Phylogenomic resolution of chytrid fungi.</title>
        <authorList>
            <person name="Stajich J.E."/>
            <person name="Amses K."/>
            <person name="Simmons R."/>
            <person name="Seto K."/>
            <person name="Myers J."/>
            <person name="Bonds A."/>
            <person name="Quandt C.A."/>
            <person name="Barry K."/>
            <person name="Liu P."/>
            <person name="Grigoriev I."/>
            <person name="Longcore J.E."/>
            <person name="James T.Y."/>
        </authorList>
    </citation>
    <scope>NUCLEOTIDE SEQUENCE</scope>
    <source>
        <strain evidence="3">JEL0379</strain>
    </source>
</reference>
<gene>
    <name evidence="3" type="ORF">HDU87_008459</name>
</gene>
<protein>
    <recommendedName>
        <fullName evidence="2">Cryptic loci regulator 2 N-terminal domain-containing protein</fullName>
    </recommendedName>
</protein>
<dbReference type="GO" id="GO:0031934">
    <property type="term" value="C:mating-type region heterochromatin"/>
    <property type="evidence" value="ECO:0007669"/>
    <property type="project" value="TreeGrafter"/>
</dbReference>
<dbReference type="Pfam" id="PF16761">
    <property type="entry name" value="Clr2_transil"/>
    <property type="match status" value="1"/>
</dbReference>
<keyword evidence="4" id="KW-1185">Reference proteome</keyword>
<dbReference type="InterPro" id="IPR038986">
    <property type="entry name" value="Clr2"/>
</dbReference>
<evidence type="ECO:0000313" key="3">
    <source>
        <dbReference type="EMBL" id="KAJ3182297.1"/>
    </source>
</evidence>
<sequence>MLPPLVLDTVPCPAFSDGNPALHPPVIVPTDDVRGYENPTPGALSSWLGKCATIAAKEYAKHPERCPGFQSQLHGSVTFAADATMPDFPSGYRLVFLQRFASTASQTKARDTKVGDPYLFGHPCGAKFRSMPEFAPHLEWLVSDPTHDYANCLCRYCPRCVSGGSPSTPGRSARKQTVSKNSAGIPAKDMEPIVIGNTPPRPQKTPRPKNTNKKPATATAPETTAAPDPDVIDPDVIIVSDSTTSGSAAVTPSVTKKRAPEGEPASTSKKSRLSPAASGVTPSSVILVDSPLLASGSLPDTQQSNGVPLSVMSGRQNLPNGGLSTSAASHEKTAAPHAHPSTPTEPLFRLGDVVWIQVYLSLLTSHPTVIPLPLPTNPAYCVDSSSLRGKIAYWPAVIQVAYDKKSEGSSARITPFWVPPLWHEPGPQPGDPLKFAPTHQYRNDPQWKGFAYVLRLVDAPVEFKVLEEYVRPFSGYVLPRTLRVGASAYEQFTQRCSDDTLKRYIATANKVYEYARTVVRIAGPAPKVLPPLPDAPPGPPGQPSWEMIQIGAEHIRVHDFVRASVSPVVRPDGKEKPVISIVQILGITWKRDSAVQLSCRQMVACDADAARDYADPTYARRWDGLGLVVRAKEKAPLLTLAVENIIGRYYPSLKGIDGWAGPRTAVAVTQSHMELA</sequence>
<dbReference type="Proteomes" id="UP001212152">
    <property type="component" value="Unassembled WGS sequence"/>
</dbReference>
<dbReference type="EMBL" id="JADGJQ010000009">
    <property type="protein sequence ID" value="KAJ3182297.1"/>
    <property type="molecule type" value="Genomic_DNA"/>
</dbReference>
<organism evidence="3 4">
    <name type="scientific">Geranomyces variabilis</name>
    <dbReference type="NCBI Taxonomy" id="109894"/>
    <lineage>
        <taxon>Eukaryota</taxon>
        <taxon>Fungi</taxon>
        <taxon>Fungi incertae sedis</taxon>
        <taxon>Chytridiomycota</taxon>
        <taxon>Chytridiomycota incertae sedis</taxon>
        <taxon>Chytridiomycetes</taxon>
        <taxon>Spizellomycetales</taxon>
        <taxon>Powellomycetaceae</taxon>
        <taxon>Geranomyces</taxon>
    </lineage>
</organism>
<dbReference type="AlphaFoldDB" id="A0AAD5XPG4"/>
<feature type="domain" description="Cryptic loci regulator 2 N-terminal" evidence="2">
    <location>
        <begin position="86"/>
        <end position="157"/>
    </location>
</feature>
<dbReference type="GO" id="GO:0030466">
    <property type="term" value="P:silent mating-type cassette heterochromatin formation"/>
    <property type="evidence" value="ECO:0007669"/>
    <property type="project" value="TreeGrafter"/>
</dbReference>